<evidence type="ECO:0000259" key="9">
    <source>
        <dbReference type="PROSITE" id="PS51007"/>
    </source>
</evidence>
<evidence type="ECO:0000313" key="11">
    <source>
        <dbReference type="Proteomes" id="UP000199391"/>
    </source>
</evidence>
<dbReference type="InterPro" id="IPR009056">
    <property type="entry name" value="Cyt_c-like_dom"/>
</dbReference>
<dbReference type="InterPro" id="IPR036909">
    <property type="entry name" value="Cyt_c-like_dom_sf"/>
</dbReference>
<keyword evidence="11" id="KW-1185">Reference proteome</keyword>
<dbReference type="SUPFAM" id="SSF46626">
    <property type="entry name" value="Cytochrome c"/>
    <property type="match status" value="1"/>
</dbReference>
<reference evidence="11" key="1">
    <citation type="submission" date="2016-10" db="EMBL/GenBank/DDBJ databases">
        <authorList>
            <person name="Varghese N."/>
            <person name="Submissions S."/>
        </authorList>
    </citation>
    <scope>NUCLEOTIDE SEQUENCE [LARGE SCALE GENOMIC DNA]</scope>
    <source>
        <strain evidence="11">CGMCC 1.11014</strain>
    </source>
</reference>
<dbReference type="PANTHER" id="PTHR46127">
    <property type="entry name" value="CILIA- AND FLAGELLA-ASSOCIATED PROTEIN 65"/>
    <property type="match status" value="1"/>
</dbReference>
<dbReference type="InterPro" id="IPR052614">
    <property type="entry name" value="CFAP65"/>
</dbReference>
<dbReference type="EMBL" id="FPBO01000019">
    <property type="protein sequence ID" value="SFV00681.1"/>
    <property type="molecule type" value="Genomic_DNA"/>
</dbReference>
<evidence type="ECO:0000256" key="1">
    <source>
        <dbReference type="ARBA" id="ARBA00004496"/>
    </source>
</evidence>
<sequence length="722" mass="67782">MTGYKQHQFALRGLGALLVLGGALQSAHAADALNGKSLYLNGPASGGASCAGCHGASPASNVNGILRAANAPSVISAAFAANRGGMGALFNGKFSAAEIADLAAFIGDPNVTAAPAASLSPASLSFSGTTVGQSAGALSATLSNTGSAALTIASIGLSGAASADYSVSGGTCAAGGSVAAGANCTVQVTFKPASAGARAATLTIAHNATGGSSTVSLSGTGNAAAQATIALSATSVNFGALLTNTASAPQTVTVSNSGQAALTLGAITLGGANSGIFTLGGSCSTAAPVAAGGNCTLTVLATPTAAGAFSGSVTLASNASNGNATIGLSGSGAAAAPAVAANPTALAFGAQTVGAAAVTQNVTLTNSGNVALNIASIAVSGASGVAIGSGNSCGATLAVNANCTVPVVFTPATAGDVAATLLVRSNAADLRVAITGSGTTAAVAKPALSDTGAVKFADTQLGKSSAAHSTTLRNDGSAALKIATLTLGGANAGDFTLGGSCAVNGTLSPAASCTVDSVFKPTAAGARSADLVLVTDGGAQFTLGLGGNGVAVPAGAALTVNPQSFDFGAATVGGTAPTKRFALTNSGSAAVTLSGAVYTGPFATVADATGCAAMPFTLQPGASCELVVRYTPATAGASSGSVQIQGDGGASWTVSLAGQASAAPAVTGPTQPQNSGGGGCSAVRDGSDPMLALLVLMSLGVLGWRRATRATGATQPSNKEAA</sequence>
<evidence type="ECO:0000256" key="2">
    <source>
        <dbReference type="ARBA" id="ARBA00022490"/>
    </source>
</evidence>
<feature type="region of interest" description="Disordered" evidence="7">
    <location>
        <begin position="663"/>
        <end position="682"/>
    </location>
</feature>
<feature type="signal peptide" evidence="8">
    <location>
        <begin position="1"/>
        <end position="29"/>
    </location>
</feature>
<evidence type="ECO:0000256" key="8">
    <source>
        <dbReference type="SAM" id="SignalP"/>
    </source>
</evidence>
<gene>
    <name evidence="10" type="ORF">SAMN05216552_101979</name>
</gene>
<evidence type="ECO:0000256" key="5">
    <source>
        <dbReference type="ARBA" id="ARBA00023004"/>
    </source>
</evidence>
<dbReference type="AlphaFoldDB" id="A0A1I7KTA4"/>
<evidence type="ECO:0000256" key="3">
    <source>
        <dbReference type="ARBA" id="ARBA00022617"/>
    </source>
</evidence>
<dbReference type="PANTHER" id="PTHR46127:SF1">
    <property type="entry name" value="CILIA- AND FLAGELLA-ASSOCIATED PROTEIN 65"/>
    <property type="match status" value="1"/>
</dbReference>
<feature type="domain" description="Cytochrome c" evidence="9">
    <location>
        <begin position="30"/>
        <end position="110"/>
    </location>
</feature>
<dbReference type="InterPro" id="IPR031549">
    <property type="entry name" value="ASH"/>
</dbReference>
<dbReference type="Pfam" id="PF15780">
    <property type="entry name" value="ASH"/>
    <property type="match status" value="1"/>
</dbReference>
<comment type="subcellular location">
    <subcellularLocation>
        <location evidence="1">Cytoplasm</location>
    </subcellularLocation>
</comment>
<feature type="chain" id="PRO_5011688467" evidence="8">
    <location>
        <begin position="30"/>
        <end position="722"/>
    </location>
</feature>
<dbReference type="GO" id="GO:0046872">
    <property type="term" value="F:metal ion binding"/>
    <property type="evidence" value="ECO:0007669"/>
    <property type="project" value="UniProtKB-KW"/>
</dbReference>
<dbReference type="Gene3D" id="2.60.40.10">
    <property type="entry name" value="Immunoglobulins"/>
    <property type="match status" value="5"/>
</dbReference>
<dbReference type="OrthoDB" id="8767749at2"/>
<name>A0A1I7KTA4_9BURK</name>
<evidence type="ECO:0000256" key="4">
    <source>
        <dbReference type="ARBA" id="ARBA00022723"/>
    </source>
</evidence>
<keyword evidence="4 6" id="KW-0479">Metal-binding</keyword>
<evidence type="ECO:0000313" key="10">
    <source>
        <dbReference type="EMBL" id="SFV00681.1"/>
    </source>
</evidence>
<evidence type="ECO:0000256" key="7">
    <source>
        <dbReference type="SAM" id="MobiDB-lite"/>
    </source>
</evidence>
<dbReference type="RefSeq" id="WP_093557270.1">
    <property type="nucleotide sequence ID" value="NZ_FPBO01000019.1"/>
</dbReference>
<keyword evidence="2" id="KW-0963">Cytoplasm</keyword>
<accession>A0A1I7KTA4</accession>
<organism evidence="10 11">
    <name type="scientific">Pseudoduganella namucuonensis</name>
    <dbReference type="NCBI Taxonomy" id="1035707"/>
    <lineage>
        <taxon>Bacteria</taxon>
        <taxon>Pseudomonadati</taxon>
        <taxon>Pseudomonadota</taxon>
        <taxon>Betaproteobacteria</taxon>
        <taxon>Burkholderiales</taxon>
        <taxon>Oxalobacteraceae</taxon>
        <taxon>Telluria group</taxon>
        <taxon>Pseudoduganella</taxon>
    </lineage>
</organism>
<keyword evidence="3 6" id="KW-0349">Heme</keyword>
<protein>
    <submittedName>
        <fullName evidence="10">Abnormal spindle-like microcephaly-assoc'd, ASPM-SPD-2-Hydin</fullName>
    </submittedName>
</protein>
<dbReference type="GO" id="GO:0020037">
    <property type="term" value="F:heme binding"/>
    <property type="evidence" value="ECO:0007669"/>
    <property type="project" value="InterPro"/>
</dbReference>
<evidence type="ECO:0000256" key="6">
    <source>
        <dbReference type="PROSITE-ProRule" id="PRU00433"/>
    </source>
</evidence>
<dbReference type="GO" id="GO:0009055">
    <property type="term" value="F:electron transfer activity"/>
    <property type="evidence" value="ECO:0007669"/>
    <property type="project" value="InterPro"/>
</dbReference>
<keyword evidence="8" id="KW-0732">Signal</keyword>
<dbReference type="InterPro" id="IPR013783">
    <property type="entry name" value="Ig-like_fold"/>
</dbReference>
<dbReference type="PROSITE" id="PS51007">
    <property type="entry name" value="CYTC"/>
    <property type="match status" value="1"/>
</dbReference>
<proteinExistence type="predicted"/>
<dbReference type="GO" id="GO:0005737">
    <property type="term" value="C:cytoplasm"/>
    <property type="evidence" value="ECO:0007669"/>
    <property type="project" value="UniProtKB-SubCell"/>
</dbReference>
<dbReference type="NCBIfam" id="NF033191">
    <property type="entry name" value="JDVT-CTERM"/>
    <property type="match status" value="1"/>
</dbReference>
<dbReference type="Proteomes" id="UP000199391">
    <property type="component" value="Unassembled WGS sequence"/>
</dbReference>
<dbReference type="NCBIfam" id="NF012200">
    <property type="entry name" value="choice_anch_D"/>
    <property type="match status" value="5"/>
</dbReference>
<dbReference type="STRING" id="1035707.SAMN05216552_101979"/>
<keyword evidence="5 6" id="KW-0408">Iron</keyword>